<dbReference type="Proteomes" id="UP001056120">
    <property type="component" value="Linkage Group LG17"/>
</dbReference>
<keyword evidence="2" id="KW-1185">Reference proteome</keyword>
<evidence type="ECO:0000313" key="1">
    <source>
        <dbReference type="EMBL" id="KAI3762557.1"/>
    </source>
</evidence>
<reference evidence="1 2" key="2">
    <citation type="journal article" date="2022" name="Mol. Ecol. Resour.">
        <title>The genomes of chicory, endive, great burdock and yacon provide insights into Asteraceae paleo-polyploidization history and plant inulin production.</title>
        <authorList>
            <person name="Fan W."/>
            <person name="Wang S."/>
            <person name="Wang H."/>
            <person name="Wang A."/>
            <person name="Jiang F."/>
            <person name="Liu H."/>
            <person name="Zhao H."/>
            <person name="Xu D."/>
            <person name="Zhang Y."/>
        </authorList>
    </citation>
    <scope>NUCLEOTIDE SEQUENCE [LARGE SCALE GENOMIC DNA]</scope>
    <source>
        <strain evidence="2">cv. Yunnan</strain>
        <tissue evidence="1">Leaves</tissue>
    </source>
</reference>
<dbReference type="EMBL" id="CM042034">
    <property type="protein sequence ID" value="KAI3762557.1"/>
    <property type="molecule type" value="Genomic_DNA"/>
</dbReference>
<proteinExistence type="predicted"/>
<evidence type="ECO:0000313" key="2">
    <source>
        <dbReference type="Proteomes" id="UP001056120"/>
    </source>
</evidence>
<gene>
    <name evidence="1" type="ORF">L1987_52988</name>
</gene>
<organism evidence="1 2">
    <name type="scientific">Smallanthus sonchifolius</name>
    <dbReference type="NCBI Taxonomy" id="185202"/>
    <lineage>
        <taxon>Eukaryota</taxon>
        <taxon>Viridiplantae</taxon>
        <taxon>Streptophyta</taxon>
        <taxon>Embryophyta</taxon>
        <taxon>Tracheophyta</taxon>
        <taxon>Spermatophyta</taxon>
        <taxon>Magnoliopsida</taxon>
        <taxon>eudicotyledons</taxon>
        <taxon>Gunneridae</taxon>
        <taxon>Pentapetalae</taxon>
        <taxon>asterids</taxon>
        <taxon>campanulids</taxon>
        <taxon>Asterales</taxon>
        <taxon>Asteraceae</taxon>
        <taxon>Asteroideae</taxon>
        <taxon>Heliantheae alliance</taxon>
        <taxon>Millerieae</taxon>
        <taxon>Smallanthus</taxon>
    </lineage>
</organism>
<comment type="caution">
    <text evidence="1">The sequence shown here is derived from an EMBL/GenBank/DDBJ whole genome shotgun (WGS) entry which is preliminary data.</text>
</comment>
<protein>
    <submittedName>
        <fullName evidence="1">Uncharacterized protein</fullName>
    </submittedName>
</protein>
<reference evidence="2" key="1">
    <citation type="journal article" date="2022" name="Mol. Ecol. Resour.">
        <title>The genomes of chicory, endive, great burdock and yacon provide insights into Asteraceae palaeo-polyploidization history and plant inulin production.</title>
        <authorList>
            <person name="Fan W."/>
            <person name="Wang S."/>
            <person name="Wang H."/>
            <person name="Wang A."/>
            <person name="Jiang F."/>
            <person name="Liu H."/>
            <person name="Zhao H."/>
            <person name="Xu D."/>
            <person name="Zhang Y."/>
        </authorList>
    </citation>
    <scope>NUCLEOTIDE SEQUENCE [LARGE SCALE GENOMIC DNA]</scope>
    <source>
        <strain evidence="2">cv. Yunnan</strain>
    </source>
</reference>
<accession>A0ACB9EUN8</accession>
<sequence>MGNPSGAKRTVSWYGLLGLLHHDLEHTVEDIAKSLKDRQGGQSSDSNAPVMAVSVKKIDWRARFDEIDDKMAEEQVDEEIIVEVSAEKVEEKKKAVETKTPEIDLTRVPYPACLLPFKQAREHGHFLEMFKLLKKLEEVSKVSLSEQCFAVVQNKLPEKLGDSGHFTIPCHLGSLPLHHALADLDMEVDDGVPLILGRPFLCTAKVVIDVFDGKLTLHVGDESFIFDATQSVEDVGEHSHSMCILDDFIDYHQDSDHVLEVAEPAPNLEESSEWAVELERLLDEQEEYDDVVPDDVLEMMGILMILVKV</sequence>
<name>A0ACB9EUN8_9ASTR</name>